<dbReference type="OMA" id="DTMHIVH"/>
<dbReference type="KEGG" id="ppp:112291258"/>
<dbReference type="PANTHER" id="PTHR14859">
    <property type="entry name" value="CALCOFLUOR WHITE HYPERSENSITIVE PROTEIN PRECURSOR"/>
    <property type="match status" value="1"/>
</dbReference>
<dbReference type="Pfam" id="PF23226">
    <property type="entry name" value="Exo_endo_phos_PGAP2IP"/>
    <property type="match status" value="1"/>
</dbReference>
<evidence type="ECO:0000313" key="6">
    <source>
        <dbReference type="EnsemblPlants" id="Pp3c14_23710V3.1"/>
    </source>
</evidence>
<feature type="transmembrane region" description="Helical" evidence="2">
    <location>
        <begin position="422"/>
        <end position="441"/>
    </location>
</feature>
<feature type="region of interest" description="Disordered" evidence="1">
    <location>
        <begin position="274"/>
        <end position="304"/>
    </location>
</feature>
<keyword evidence="7" id="KW-1185">Reference proteome</keyword>
<feature type="transmembrane region" description="Helical" evidence="2">
    <location>
        <begin position="384"/>
        <end position="402"/>
    </location>
</feature>
<feature type="transmembrane region" description="Helical" evidence="2">
    <location>
        <begin position="104"/>
        <end position="124"/>
    </location>
</feature>
<dbReference type="InterPro" id="IPR051916">
    <property type="entry name" value="GPI-anchor_lipid_remodeler"/>
</dbReference>
<dbReference type="EMBL" id="ABEU02000014">
    <property type="protein sequence ID" value="PNR41549.1"/>
    <property type="molecule type" value="Genomic_DNA"/>
</dbReference>
<keyword evidence="2" id="KW-0472">Membrane</keyword>
<dbReference type="Pfam" id="PF23021">
    <property type="entry name" value="6TM_2nd_PGAP2IP"/>
    <property type="match status" value="1"/>
</dbReference>
<dbReference type="SUPFAM" id="SSF56219">
    <property type="entry name" value="DNase I-like"/>
    <property type="match status" value="1"/>
</dbReference>
<dbReference type="PaxDb" id="3218-PP1S69_61V6.1"/>
<dbReference type="Gramene" id="Pp3c14_23710V3.3">
    <property type="protein sequence ID" value="Pp3c14_23710V3.3"/>
    <property type="gene ID" value="Pp3c14_23710"/>
</dbReference>
<dbReference type="Gramene" id="Pp3c14_23710V3.1">
    <property type="protein sequence ID" value="Pp3c14_23710V3.1"/>
    <property type="gene ID" value="Pp3c14_23710"/>
</dbReference>
<keyword evidence="2" id="KW-0812">Transmembrane</keyword>
<feature type="domain" description="PGAP2IP C-terminal nuclease-like" evidence="4">
    <location>
        <begin position="645"/>
        <end position="786"/>
    </location>
</feature>
<reference evidence="5 7" key="2">
    <citation type="journal article" date="2018" name="Plant J.">
        <title>The Physcomitrella patens chromosome-scale assembly reveals moss genome structure and evolution.</title>
        <authorList>
            <person name="Lang D."/>
            <person name="Ullrich K.K."/>
            <person name="Murat F."/>
            <person name="Fuchs J."/>
            <person name="Jenkins J."/>
            <person name="Haas F.B."/>
            <person name="Piednoel M."/>
            <person name="Gundlach H."/>
            <person name="Van Bel M."/>
            <person name="Meyberg R."/>
            <person name="Vives C."/>
            <person name="Morata J."/>
            <person name="Symeonidi A."/>
            <person name="Hiss M."/>
            <person name="Muchero W."/>
            <person name="Kamisugi Y."/>
            <person name="Saleh O."/>
            <person name="Blanc G."/>
            <person name="Decker E.L."/>
            <person name="van Gessel N."/>
            <person name="Grimwood J."/>
            <person name="Hayes R.D."/>
            <person name="Graham S.W."/>
            <person name="Gunter L.E."/>
            <person name="McDaniel S.F."/>
            <person name="Hoernstein S.N.W."/>
            <person name="Larsson A."/>
            <person name="Li F.W."/>
            <person name="Perroud P.F."/>
            <person name="Phillips J."/>
            <person name="Ranjan P."/>
            <person name="Rokshar D.S."/>
            <person name="Rothfels C.J."/>
            <person name="Schneider L."/>
            <person name="Shu S."/>
            <person name="Stevenson D.W."/>
            <person name="Thummler F."/>
            <person name="Tillich M."/>
            <person name="Villarreal Aguilar J.C."/>
            <person name="Widiez T."/>
            <person name="Wong G.K."/>
            <person name="Wymore A."/>
            <person name="Zhang Y."/>
            <person name="Zimmer A.D."/>
            <person name="Quatrano R.S."/>
            <person name="Mayer K.F.X."/>
            <person name="Goodstein D."/>
            <person name="Casacuberta J.M."/>
            <person name="Vandepoele K."/>
            <person name="Reski R."/>
            <person name="Cuming A.C."/>
            <person name="Tuskan G.A."/>
            <person name="Maumus F."/>
            <person name="Salse J."/>
            <person name="Schmutz J."/>
            <person name="Rensing S.A."/>
        </authorList>
    </citation>
    <scope>NUCLEOTIDE SEQUENCE [LARGE SCALE GENOMIC DNA]</scope>
    <source>
        <strain evidence="6 7">cv. Gransden 2004</strain>
    </source>
</reference>
<dbReference type="AlphaFoldDB" id="A0A2K1JJ35"/>
<accession>A0A2K1JJ35</accession>
<feature type="transmembrane region" description="Helical" evidence="2">
    <location>
        <begin position="585"/>
        <end position="604"/>
    </location>
</feature>
<feature type="transmembrane region" description="Helical" evidence="2">
    <location>
        <begin position="453"/>
        <end position="484"/>
    </location>
</feature>
<evidence type="ECO:0008006" key="8">
    <source>
        <dbReference type="Google" id="ProtNLM"/>
    </source>
</evidence>
<dbReference type="RefSeq" id="XP_024394178.1">
    <property type="nucleotide sequence ID" value="XM_024538410.2"/>
</dbReference>
<organism evidence="5">
    <name type="scientific">Physcomitrium patens</name>
    <name type="common">Spreading-leaved earth moss</name>
    <name type="synonym">Physcomitrella patens</name>
    <dbReference type="NCBI Taxonomy" id="3218"/>
    <lineage>
        <taxon>Eukaryota</taxon>
        <taxon>Viridiplantae</taxon>
        <taxon>Streptophyta</taxon>
        <taxon>Embryophyta</taxon>
        <taxon>Bryophyta</taxon>
        <taxon>Bryophytina</taxon>
        <taxon>Bryopsida</taxon>
        <taxon>Funariidae</taxon>
        <taxon>Funariales</taxon>
        <taxon>Funariaceae</taxon>
        <taxon>Physcomitrium</taxon>
    </lineage>
</organism>
<evidence type="ECO:0000313" key="5">
    <source>
        <dbReference type="EMBL" id="PNR41549.1"/>
    </source>
</evidence>
<reference evidence="6" key="3">
    <citation type="submission" date="2020-12" db="UniProtKB">
        <authorList>
            <consortium name="EnsemblPlants"/>
        </authorList>
    </citation>
    <scope>IDENTIFICATION</scope>
</reference>
<dbReference type="GO" id="GO:0006506">
    <property type="term" value="P:GPI anchor biosynthetic process"/>
    <property type="evidence" value="ECO:0000318"/>
    <property type="project" value="GO_Central"/>
</dbReference>
<dbReference type="EnsemblPlants" id="Pp3c14_23710V3.1">
    <property type="protein sequence ID" value="Pp3c14_23710V3.1"/>
    <property type="gene ID" value="Pp3c14_23710"/>
</dbReference>
<feature type="transmembrane region" description="Helical" evidence="2">
    <location>
        <begin position="504"/>
        <end position="527"/>
    </location>
</feature>
<dbReference type="InterPro" id="IPR036691">
    <property type="entry name" value="Endo/exonu/phosph_ase_sf"/>
</dbReference>
<dbReference type="GO" id="GO:0016020">
    <property type="term" value="C:membrane"/>
    <property type="evidence" value="ECO:0007669"/>
    <property type="project" value="GOC"/>
</dbReference>
<dbReference type="InterPro" id="IPR057315">
    <property type="entry name" value="Exo_endo_phos_PGAP2IP_C"/>
</dbReference>
<feature type="compositionally biased region" description="Low complexity" evidence="1">
    <location>
        <begin position="282"/>
        <end position="293"/>
    </location>
</feature>
<dbReference type="Gene3D" id="3.60.10.10">
    <property type="entry name" value="Endonuclease/exonuclease/phosphatase"/>
    <property type="match status" value="1"/>
</dbReference>
<gene>
    <name evidence="6" type="primary">LOC112291258</name>
    <name evidence="5" type="ORF">PHYPA_018952</name>
</gene>
<evidence type="ECO:0000259" key="4">
    <source>
        <dbReference type="Pfam" id="PF23226"/>
    </source>
</evidence>
<dbReference type="Gramene" id="Pp3c14_23710V3.4">
    <property type="protein sequence ID" value="Pp3c14_23710V3.4"/>
    <property type="gene ID" value="Pp3c14_23710"/>
</dbReference>
<evidence type="ECO:0000259" key="3">
    <source>
        <dbReference type="Pfam" id="PF23021"/>
    </source>
</evidence>
<dbReference type="Proteomes" id="UP000006727">
    <property type="component" value="Chromosome 14"/>
</dbReference>
<name>A0A2K1JJ35_PHYPA</name>
<feature type="transmembrane region" description="Helical" evidence="2">
    <location>
        <begin position="130"/>
        <end position="152"/>
    </location>
</feature>
<protein>
    <recommendedName>
        <fullName evidence="8">Endonuclease/exonuclease/phosphatase domain-containing protein</fullName>
    </recommendedName>
</protein>
<sequence>MMMSDSMQRSGRLDESCKRMVKWPPGSMRRWEWVAAVQPAVQLWGEAYVGLVYWTGLVEFVRNLYWFQLKNGGLTKEIALVAYLFTPPVVLSHPVWRAHVTLHIWSRPLLLLCGLVGIGGQFFWGPLMRLAFSGTTVGILGIYVIDSLWAVSRARRRRAAFGMIGGILLLQVLRWVNCGLNPLVSRWWGFFLLGVIPGAGTALLLLTEDVFQLEAETWEDEPTDNLDSSSDDDHTDDTEGINLLAVNRPEVDSHDAVDLESNSRLPRELRTLIQEHRESQDSPRSSPRSTPRASPRHVSIDRGGLRDMISSSARMGNHKHVISPLRSDSPLRMSEGLHVIDDGDVRRWKEGEEVPWVKEGYADTDSDVDDETFRQRRWKFKPSVALRTLQIGLGSGCLWFLTHWLFTAPTTMARWLGVSVTWGGPLVICTLGLGMAIAAEAARSMWLKRVHGLLAWIVALVGALMMLWSTPCALTGVVFLVSMLPSMWVMMARNIVGVYPGLGLALSSAIYVGLVLWSTALVAYEFIPGFMAVRGTRGFLLVLSVAGIGLGLGRGPEVANSERRSLGARLGTGRISWGNGVPGRQAIGCLVVAIGIMTVVGLTMRLHPGPAWRGVNPELRVLNFNIQQGFSRSGSVNYDSIYNMLDVERPHITTLQETDTMHIVHGNLDLVDFWATKLKLYSWYAPATKADTWGCAILSTQKLVHGQSQVLPSPHGENACFQQADLQFQGKSIQIMNTHFGVLSSDIKLQAAAIASVVNLTRPLVLSGDFNMAPLTDAYNTTVASGILDSYVVQNGPWKSPGDRDPGAGLVFSSPKLKCVSWKEPYYDQTKTSDGYPIVATFDFV</sequence>
<evidence type="ECO:0000256" key="1">
    <source>
        <dbReference type="SAM" id="MobiDB-lite"/>
    </source>
</evidence>
<dbReference type="RefSeq" id="XP_024394177.1">
    <property type="nucleotide sequence ID" value="XM_024538409.2"/>
</dbReference>
<dbReference type="InterPro" id="IPR053911">
    <property type="entry name" value="PGAP2IP_TM_2nd"/>
</dbReference>
<evidence type="ECO:0000256" key="2">
    <source>
        <dbReference type="SAM" id="Phobius"/>
    </source>
</evidence>
<feature type="region of interest" description="Disordered" evidence="1">
    <location>
        <begin position="217"/>
        <end position="238"/>
    </location>
</feature>
<dbReference type="EnsemblPlants" id="Pp3c14_23710V3.3">
    <property type="protein sequence ID" value="Pp3c14_23710V3.3"/>
    <property type="gene ID" value="Pp3c14_23710"/>
</dbReference>
<keyword evidence="2" id="KW-1133">Transmembrane helix</keyword>
<feature type="domain" description="PGAP2IP second transmembrane" evidence="3">
    <location>
        <begin position="388"/>
        <end position="554"/>
    </location>
</feature>
<feature type="transmembrane region" description="Helical" evidence="2">
    <location>
        <begin position="188"/>
        <end position="206"/>
    </location>
</feature>
<reference evidence="5 7" key="1">
    <citation type="journal article" date="2008" name="Science">
        <title>The Physcomitrella genome reveals evolutionary insights into the conquest of land by plants.</title>
        <authorList>
            <person name="Rensing S."/>
            <person name="Lang D."/>
            <person name="Zimmer A."/>
            <person name="Terry A."/>
            <person name="Salamov A."/>
            <person name="Shapiro H."/>
            <person name="Nishiyama T."/>
            <person name="Perroud P.-F."/>
            <person name="Lindquist E."/>
            <person name="Kamisugi Y."/>
            <person name="Tanahashi T."/>
            <person name="Sakakibara K."/>
            <person name="Fujita T."/>
            <person name="Oishi K."/>
            <person name="Shin-I T."/>
            <person name="Kuroki Y."/>
            <person name="Toyoda A."/>
            <person name="Suzuki Y."/>
            <person name="Hashimoto A."/>
            <person name="Yamaguchi K."/>
            <person name="Sugano A."/>
            <person name="Kohara Y."/>
            <person name="Fujiyama A."/>
            <person name="Anterola A."/>
            <person name="Aoki S."/>
            <person name="Ashton N."/>
            <person name="Barbazuk W.B."/>
            <person name="Barker E."/>
            <person name="Bennetzen J."/>
            <person name="Bezanilla M."/>
            <person name="Blankenship R."/>
            <person name="Cho S.H."/>
            <person name="Dutcher S."/>
            <person name="Estelle M."/>
            <person name="Fawcett J.A."/>
            <person name="Gundlach H."/>
            <person name="Hanada K."/>
            <person name="Heyl A."/>
            <person name="Hicks K.A."/>
            <person name="Hugh J."/>
            <person name="Lohr M."/>
            <person name="Mayer K."/>
            <person name="Melkozernov A."/>
            <person name="Murata T."/>
            <person name="Nelson D."/>
            <person name="Pils B."/>
            <person name="Prigge M."/>
            <person name="Reiss B."/>
            <person name="Renner T."/>
            <person name="Rombauts S."/>
            <person name="Rushton P."/>
            <person name="Sanderfoot A."/>
            <person name="Schween G."/>
            <person name="Shiu S.-H."/>
            <person name="Stueber K."/>
            <person name="Theodoulou F.L."/>
            <person name="Tu H."/>
            <person name="Van de Peer Y."/>
            <person name="Verrier P.J."/>
            <person name="Waters E."/>
            <person name="Wood A."/>
            <person name="Yang L."/>
            <person name="Cove D."/>
            <person name="Cuming A."/>
            <person name="Hasebe M."/>
            <person name="Lucas S."/>
            <person name="Mishler D.B."/>
            <person name="Reski R."/>
            <person name="Grigoriev I."/>
            <person name="Quatrano R.S."/>
            <person name="Boore J.L."/>
        </authorList>
    </citation>
    <scope>NUCLEOTIDE SEQUENCE [LARGE SCALE GENOMIC DNA]</scope>
    <source>
        <strain evidence="6 7">cv. Gransden 2004</strain>
    </source>
</reference>
<dbReference type="GO" id="GO:0005783">
    <property type="term" value="C:endoplasmic reticulum"/>
    <property type="evidence" value="ECO:0000318"/>
    <property type="project" value="GO_Central"/>
</dbReference>
<feature type="transmembrane region" description="Helical" evidence="2">
    <location>
        <begin position="159"/>
        <end position="176"/>
    </location>
</feature>
<dbReference type="GeneID" id="112291258"/>
<dbReference type="STRING" id="3218.A0A2K1JJ35"/>
<dbReference type="PANTHER" id="PTHR14859:SF1">
    <property type="entry name" value="PGAP2-INTERACTING PROTEIN"/>
    <property type="match status" value="1"/>
</dbReference>
<dbReference type="EnsemblPlants" id="Pp3c14_23710V3.4">
    <property type="protein sequence ID" value="Pp3c14_23710V3.4"/>
    <property type="gene ID" value="Pp3c14_23710"/>
</dbReference>
<proteinExistence type="predicted"/>
<dbReference type="OrthoDB" id="68581at2759"/>
<feature type="transmembrane region" description="Helical" evidence="2">
    <location>
        <begin position="539"/>
        <end position="556"/>
    </location>
</feature>
<evidence type="ECO:0000313" key="7">
    <source>
        <dbReference type="Proteomes" id="UP000006727"/>
    </source>
</evidence>